<dbReference type="AlphaFoldDB" id="N0BAF3"/>
<keyword evidence="4" id="KW-1185">Reference proteome</keyword>
<dbReference type="STRING" id="670307.HYPDE_41578"/>
<dbReference type="Gene3D" id="3.30.1330.30">
    <property type="match status" value="1"/>
</dbReference>
<evidence type="ECO:0000256" key="1">
    <source>
        <dbReference type="SAM" id="MobiDB-lite"/>
    </source>
</evidence>
<evidence type="ECO:0000313" key="4">
    <source>
        <dbReference type="Proteomes" id="UP000005952"/>
    </source>
</evidence>
<dbReference type="NCBIfam" id="NF006622">
    <property type="entry name" value="PRK09190.1"/>
    <property type="match status" value="1"/>
</dbReference>
<reference evidence="3 4" key="1">
    <citation type="journal article" date="2013" name="Genome Announc.">
        <title>Genome sequences for three denitrifying bacterial strains isolated from a uranium- and nitrate-contaminated subsurface environment.</title>
        <authorList>
            <person name="Venkatramanan R."/>
            <person name="Prakash O."/>
            <person name="Woyke T."/>
            <person name="Chain P."/>
            <person name="Goodwin L.A."/>
            <person name="Watson D."/>
            <person name="Brooks S."/>
            <person name="Kostka J.E."/>
            <person name="Green S.J."/>
        </authorList>
    </citation>
    <scope>NUCLEOTIDE SEQUENCE [LARGE SCALE GENOMIC DNA]</scope>
    <source>
        <strain evidence="3 4">1NES1</strain>
    </source>
</reference>
<evidence type="ECO:0000313" key="3">
    <source>
        <dbReference type="EMBL" id="AGK59983.1"/>
    </source>
</evidence>
<dbReference type="HOGENOM" id="CLU_091016_1_0_5"/>
<protein>
    <recommendedName>
        <fullName evidence="2">YlxR domain-containing protein</fullName>
    </recommendedName>
</protein>
<organism evidence="3 4">
    <name type="scientific">Hyphomicrobium denitrificans 1NES1</name>
    <dbReference type="NCBI Taxonomy" id="670307"/>
    <lineage>
        <taxon>Bacteria</taxon>
        <taxon>Pseudomonadati</taxon>
        <taxon>Pseudomonadota</taxon>
        <taxon>Alphaproteobacteria</taxon>
        <taxon>Hyphomicrobiales</taxon>
        <taxon>Hyphomicrobiaceae</taxon>
        <taxon>Hyphomicrobium</taxon>
    </lineage>
</organism>
<feature type="domain" description="YlxR" evidence="2">
    <location>
        <begin position="21"/>
        <end position="95"/>
    </location>
</feature>
<proteinExistence type="predicted"/>
<feature type="region of interest" description="Disordered" evidence="1">
    <location>
        <begin position="1"/>
        <end position="24"/>
    </location>
</feature>
<dbReference type="PANTHER" id="PTHR34215:SF1">
    <property type="entry name" value="YLXR DOMAIN-CONTAINING PROTEIN"/>
    <property type="match status" value="1"/>
</dbReference>
<dbReference type="Gene3D" id="3.30.1230.10">
    <property type="entry name" value="YlxR-like"/>
    <property type="match status" value="1"/>
</dbReference>
<dbReference type="PANTHER" id="PTHR34215">
    <property type="entry name" value="BLL0784 PROTEIN"/>
    <property type="match status" value="1"/>
</dbReference>
<name>N0BAF3_9HYPH</name>
<accession>N0BAF3</accession>
<dbReference type="InterPro" id="IPR037465">
    <property type="entry name" value="YlxR"/>
</dbReference>
<dbReference type="RefSeq" id="WP_015599997.1">
    <property type="nucleotide sequence ID" value="NC_021172.1"/>
</dbReference>
<gene>
    <name evidence="3" type="ORF">HYPDE_41578</name>
</gene>
<dbReference type="InterPro" id="IPR007393">
    <property type="entry name" value="YlxR_dom"/>
</dbReference>
<dbReference type="SUPFAM" id="SSF64376">
    <property type="entry name" value="YlxR-like"/>
    <property type="match status" value="1"/>
</dbReference>
<sequence length="226" mass="24068">MAERQEQLATDRGGNASGSERMCAVSRQSLDPSHLIRFVLSPDGAVVPDLERRLPGRGVWVGCDRRLVEKAVKANTFARSLKTRAEVSADLAERVDALMVKRLAGTLSLANKAGLAVSGFEKVSAALDKGPVAVVLHGAEASVDGRSKIDRKFKAIQGSRGLVAPIVDVLTVDQMSLAIGRGSVVHAALTPGGLSDRFLEEAERLMRYRSSATETANVFSETQSEG</sequence>
<dbReference type="InterPro" id="IPR029064">
    <property type="entry name" value="Ribosomal_eL30-like_sf"/>
</dbReference>
<dbReference type="KEGG" id="hdt:HYPDE_41578"/>
<dbReference type="InterPro" id="IPR035931">
    <property type="entry name" value="YlxR-like_sf"/>
</dbReference>
<dbReference type="Pfam" id="PF04296">
    <property type="entry name" value="YlxR"/>
    <property type="match status" value="1"/>
</dbReference>
<evidence type="ECO:0000259" key="2">
    <source>
        <dbReference type="Pfam" id="PF04296"/>
    </source>
</evidence>
<dbReference type="eggNOG" id="COG2740">
    <property type="taxonomic scope" value="Bacteria"/>
</dbReference>
<dbReference type="CDD" id="cd00279">
    <property type="entry name" value="YlxR"/>
    <property type="match status" value="1"/>
</dbReference>
<dbReference type="Proteomes" id="UP000005952">
    <property type="component" value="Chromosome"/>
</dbReference>
<dbReference type="SUPFAM" id="SSF55315">
    <property type="entry name" value="L30e-like"/>
    <property type="match status" value="1"/>
</dbReference>
<dbReference type="EMBL" id="CP005587">
    <property type="protein sequence ID" value="AGK59983.1"/>
    <property type="molecule type" value="Genomic_DNA"/>
</dbReference>